<proteinExistence type="predicted"/>
<feature type="non-terminal residue" evidence="2">
    <location>
        <position position="1"/>
    </location>
</feature>
<evidence type="ECO:0000313" key="3">
    <source>
        <dbReference type="Proteomes" id="UP000054047"/>
    </source>
</evidence>
<evidence type="ECO:0000259" key="1">
    <source>
        <dbReference type="Pfam" id="PF02171"/>
    </source>
</evidence>
<evidence type="ECO:0000313" key="2">
    <source>
        <dbReference type="EMBL" id="KIH44073.1"/>
    </source>
</evidence>
<gene>
    <name evidence="2" type="ORF">ANCDUO_25913</name>
</gene>
<name>A0A0C2BJW4_9BILA</name>
<dbReference type="AlphaFoldDB" id="A0A0C2BJW4"/>
<dbReference type="Pfam" id="PF02171">
    <property type="entry name" value="Piwi"/>
    <property type="match status" value="1"/>
</dbReference>
<keyword evidence="3" id="KW-1185">Reference proteome</keyword>
<feature type="domain" description="Piwi" evidence="1">
    <location>
        <begin position="82"/>
        <end position="146"/>
    </location>
</feature>
<protein>
    <recommendedName>
        <fullName evidence="1">Piwi domain-containing protein</fullName>
    </recommendedName>
</protein>
<organism evidence="2 3">
    <name type="scientific">Ancylostoma duodenale</name>
    <dbReference type="NCBI Taxonomy" id="51022"/>
    <lineage>
        <taxon>Eukaryota</taxon>
        <taxon>Metazoa</taxon>
        <taxon>Ecdysozoa</taxon>
        <taxon>Nematoda</taxon>
        <taxon>Chromadorea</taxon>
        <taxon>Rhabditida</taxon>
        <taxon>Rhabditina</taxon>
        <taxon>Rhabditomorpha</taxon>
        <taxon>Strongyloidea</taxon>
        <taxon>Ancylostomatidae</taxon>
        <taxon>Ancylostomatinae</taxon>
        <taxon>Ancylostoma</taxon>
    </lineage>
</organism>
<dbReference type="Gene3D" id="3.40.50.2300">
    <property type="match status" value="1"/>
</dbReference>
<accession>A0A0C2BJW4</accession>
<dbReference type="InterPro" id="IPR003165">
    <property type="entry name" value="Piwi"/>
</dbReference>
<sequence length="163" mass="18701">TPHGPLLIPAECDVWAVYALVPSHEKARFDERVLRNFAEAFHREATNRGIRISNPAEIMLLSMEKDLEERMKNAAHHNCKFCLIVTADSITTTHKLIKLWERELEMVTQDVKLSNALKVVNERRVVTLENILLKANLKMGGLNYEMDLEGILPRDDTKSVLPW</sequence>
<dbReference type="OrthoDB" id="5876761at2759"/>
<dbReference type="PANTHER" id="PTHR22891">
    <property type="entry name" value="EUKARYOTIC TRANSLATION INITIATION FACTOR 2C"/>
    <property type="match status" value="1"/>
</dbReference>
<feature type="non-terminal residue" evidence="2">
    <location>
        <position position="163"/>
    </location>
</feature>
<dbReference type="Proteomes" id="UP000054047">
    <property type="component" value="Unassembled WGS sequence"/>
</dbReference>
<dbReference type="SUPFAM" id="SSF53098">
    <property type="entry name" value="Ribonuclease H-like"/>
    <property type="match status" value="1"/>
</dbReference>
<dbReference type="GO" id="GO:0003676">
    <property type="term" value="F:nucleic acid binding"/>
    <property type="evidence" value="ECO:0007669"/>
    <property type="project" value="InterPro"/>
</dbReference>
<dbReference type="EMBL" id="KN780527">
    <property type="protein sequence ID" value="KIH44073.1"/>
    <property type="molecule type" value="Genomic_DNA"/>
</dbReference>
<dbReference type="InterPro" id="IPR012337">
    <property type="entry name" value="RNaseH-like_sf"/>
</dbReference>
<reference evidence="2 3" key="1">
    <citation type="submission" date="2013-12" db="EMBL/GenBank/DDBJ databases">
        <title>Draft genome of the parsitic nematode Ancylostoma duodenale.</title>
        <authorList>
            <person name="Mitreva M."/>
        </authorList>
    </citation>
    <scope>NUCLEOTIDE SEQUENCE [LARGE SCALE GENOMIC DNA]</scope>
    <source>
        <strain evidence="2 3">Zhejiang</strain>
    </source>
</reference>